<dbReference type="eggNOG" id="ENOG502QS2X">
    <property type="taxonomic scope" value="Eukaryota"/>
</dbReference>
<accession>B4PK26</accession>
<dbReference type="Proteomes" id="UP000002282">
    <property type="component" value="Chromosome 3L"/>
</dbReference>
<reference evidence="3 4" key="2">
    <citation type="journal article" date="2007" name="PLoS Biol.">
        <title>Principles of genome evolution in the Drosophila melanogaster species group.</title>
        <authorList>
            <person name="Ranz J.M."/>
            <person name="Maurin D."/>
            <person name="Chan Y.S."/>
            <person name="von Grotthuss M."/>
            <person name="Hillier L.W."/>
            <person name="Roote J."/>
            <person name="Ashburner M."/>
            <person name="Bergman C.M."/>
        </authorList>
    </citation>
    <scope>NUCLEOTIDE SEQUENCE [LARGE SCALE GENOMIC DNA]</scope>
    <source>
        <strain evidence="4">Tai18E2 / Tucson 14021-0261.01</strain>
    </source>
</reference>
<dbReference type="AlphaFoldDB" id="B4PK26"/>
<dbReference type="GO" id="GO:1905515">
    <property type="term" value="P:non-motile cilium assembly"/>
    <property type="evidence" value="ECO:0007669"/>
    <property type="project" value="InterPro"/>
</dbReference>
<dbReference type="SMR" id="B4PK26"/>
<dbReference type="PANTHER" id="PTHR20870">
    <property type="entry name" value="BARDET-BIEDL SYNDROME 1 PROTEIN"/>
    <property type="match status" value="1"/>
</dbReference>
<dbReference type="EMBL" id="CM000159">
    <property type="protein sequence ID" value="EDW93706.2"/>
    <property type="molecule type" value="Genomic_DNA"/>
</dbReference>
<sequence>MRSSRLLRTRKTKTKACPESPVRFHTVLQTLHQDPAMAGAPNWLHVDTEDESSSQHLTTLSSCMALSDVQCDGYVRLLAADISLDNAAEEPSATLKVFRGLKLKQEQPLPGIPAAIESLYIDETEPKTPVIAVAIAESVLFYRHLKPYFKYTIPAQESEDLELEVWRKLPVVKPNAHPALLDSLKTIDHYKLSRKSQRLLQMDEQERENFIATHKDSPVGRIGSIVAMCCIKRISSDANPPSHLVLATDTGHIMILEPQGFNLVYQGKACDDETAVPSLISVQGTFETDFCIVVATRNGGVYLLRKSQPEGQEIFKLGIPLTGLLLLPIDQTIIASTMDNRYLCYSKRGKLLYQVPMADLPVCLLPLPLTHLGLTLVAIALRGGVVKFYLQRYLVDEFVLEETVDAMLYGRMGMEDHVLTLVTQSGGIVVKILRRVSRFEPKPGDLANKRALGDHKSIVDASILDKPKKSSIFVEQAAREKQQAKSTYGSFQVELWRLRHTAARATIDAINSSESTISGDLTHAPVKLSAEVCGSGPAFRLYLTVQNLSTFKMASNLVVLLHADRRHYTIQQTLARLPSVLPGVPLRVDFEVVAVLDPMDKLPPASLTADNSQIRVMLMKAGQAKPLIAAAVSMPQSEAAF</sequence>
<dbReference type="Pfam" id="PF23304">
    <property type="entry name" value="GAE_BBS1"/>
    <property type="match status" value="1"/>
</dbReference>
<dbReference type="KEGG" id="dya:Dyak_GE21593"/>
<dbReference type="InterPro" id="IPR028784">
    <property type="entry name" value="BBS1"/>
</dbReference>
<dbReference type="HOGENOM" id="CLU_032988_1_0_1"/>
<dbReference type="PANTHER" id="PTHR20870:SF0">
    <property type="entry name" value="BARDET-BIEDL SYNDROME 1 PROTEIN"/>
    <property type="match status" value="1"/>
</dbReference>
<gene>
    <name evidence="3" type="primary">Dyak\GE21593</name>
    <name evidence="3" type="synonym">dyak_GLEANR_5342</name>
    <name evidence="3" type="synonym">GE21593</name>
    <name evidence="3" type="ORF">Dyak_GE21593</name>
</gene>
<dbReference type="GO" id="GO:0034464">
    <property type="term" value="C:BBSome"/>
    <property type="evidence" value="ECO:0007669"/>
    <property type="project" value="InterPro"/>
</dbReference>
<dbReference type="Pfam" id="PF14779">
    <property type="entry name" value="BBS1"/>
    <property type="match status" value="1"/>
</dbReference>
<organism evidence="3 4">
    <name type="scientific">Drosophila yakuba</name>
    <name type="common">Fruit fly</name>
    <dbReference type="NCBI Taxonomy" id="7245"/>
    <lineage>
        <taxon>Eukaryota</taxon>
        <taxon>Metazoa</taxon>
        <taxon>Ecdysozoa</taxon>
        <taxon>Arthropoda</taxon>
        <taxon>Hexapoda</taxon>
        <taxon>Insecta</taxon>
        <taxon>Pterygota</taxon>
        <taxon>Neoptera</taxon>
        <taxon>Endopterygota</taxon>
        <taxon>Diptera</taxon>
        <taxon>Brachycera</taxon>
        <taxon>Muscomorpha</taxon>
        <taxon>Ephydroidea</taxon>
        <taxon>Drosophilidae</taxon>
        <taxon>Drosophila</taxon>
        <taxon>Sophophora</taxon>
    </lineage>
</organism>
<name>B4PK26_DROYA</name>
<evidence type="ECO:0000313" key="3">
    <source>
        <dbReference type="EMBL" id="EDW93706.2"/>
    </source>
</evidence>
<dbReference type="OrthoDB" id="10259809at2759"/>
<keyword evidence="4" id="KW-1185">Reference proteome</keyword>
<feature type="domain" description="Bardet-Biedl syndrome 1 protein GAE" evidence="2">
    <location>
        <begin position="526"/>
        <end position="638"/>
    </location>
</feature>
<evidence type="ECO:0000259" key="1">
    <source>
        <dbReference type="Pfam" id="PF14779"/>
    </source>
</evidence>
<dbReference type="GO" id="GO:0061512">
    <property type="term" value="P:protein localization to cilium"/>
    <property type="evidence" value="ECO:0007669"/>
    <property type="project" value="TreeGrafter"/>
</dbReference>
<dbReference type="GO" id="GO:0005113">
    <property type="term" value="F:patched binding"/>
    <property type="evidence" value="ECO:0007669"/>
    <property type="project" value="TreeGrafter"/>
</dbReference>
<evidence type="ECO:0000259" key="2">
    <source>
        <dbReference type="Pfam" id="PF23304"/>
    </source>
</evidence>
<dbReference type="GO" id="GO:0005930">
    <property type="term" value="C:axoneme"/>
    <property type="evidence" value="ECO:0007669"/>
    <property type="project" value="TreeGrafter"/>
</dbReference>
<proteinExistence type="predicted"/>
<dbReference type="InterPro" id="IPR056419">
    <property type="entry name" value="GAE_BBS1"/>
</dbReference>
<reference evidence="3 4" key="1">
    <citation type="journal article" date="2007" name="Nature">
        <title>Evolution of genes and genomes on the Drosophila phylogeny.</title>
        <authorList>
            <consortium name="Drosophila 12 Genomes Consortium"/>
            <person name="Clark A.G."/>
            <person name="Eisen M.B."/>
            <person name="Smith D.R."/>
            <person name="Bergman C.M."/>
            <person name="Oliver B."/>
            <person name="Markow T.A."/>
            <person name="Kaufman T.C."/>
            <person name="Kellis M."/>
            <person name="Gelbart W."/>
            <person name="Iyer V.N."/>
            <person name="Pollard D.A."/>
            <person name="Sackton T.B."/>
            <person name="Larracuente A.M."/>
            <person name="Singh N.D."/>
            <person name="Abad J.P."/>
            <person name="Abt D.N."/>
            <person name="Adryan B."/>
            <person name="Aguade M."/>
            <person name="Akashi H."/>
            <person name="Anderson W.W."/>
            <person name="Aquadro C.F."/>
            <person name="Ardell D.H."/>
            <person name="Arguello R."/>
            <person name="Artieri C.G."/>
            <person name="Barbash D.A."/>
            <person name="Barker D."/>
            <person name="Barsanti P."/>
            <person name="Batterham P."/>
            <person name="Batzoglou S."/>
            <person name="Begun D."/>
            <person name="Bhutkar A."/>
            <person name="Blanco E."/>
            <person name="Bosak S.A."/>
            <person name="Bradley R.K."/>
            <person name="Brand A.D."/>
            <person name="Brent M.R."/>
            <person name="Brooks A.N."/>
            <person name="Brown R.H."/>
            <person name="Butlin R.K."/>
            <person name="Caggese C."/>
            <person name="Calvi B.R."/>
            <person name="Bernardo de Carvalho A."/>
            <person name="Caspi A."/>
            <person name="Castrezana S."/>
            <person name="Celniker S.E."/>
            <person name="Chang J.L."/>
            <person name="Chapple C."/>
            <person name="Chatterji S."/>
            <person name="Chinwalla A."/>
            <person name="Civetta A."/>
            <person name="Clifton S.W."/>
            <person name="Comeron J.M."/>
            <person name="Costello J.C."/>
            <person name="Coyne J.A."/>
            <person name="Daub J."/>
            <person name="David R.G."/>
            <person name="Delcher A.L."/>
            <person name="Delehaunty K."/>
            <person name="Do C.B."/>
            <person name="Ebling H."/>
            <person name="Edwards K."/>
            <person name="Eickbush T."/>
            <person name="Evans J.D."/>
            <person name="Filipski A."/>
            <person name="Findeiss S."/>
            <person name="Freyhult E."/>
            <person name="Fulton L."/>
            <person name="Fulton R."/>
            <person name="Garcia A.C."/>
            <person name="Gardiner A."/>
            <person name="Garfield D.A."/>
            <person name="Garvin B.E."/>
            <person name="Gibson G."/>
            <person name="Gilbert D."/>
            <person name="Gnerre S."/>
            <person name="Godfrey J."/>
            <person name="Good R."/>
            <person name="Gotea V."/>
            <person name="Gravely B."/>
            <person name="Greenberg A.J."/>
            <person name="Griffiths-Jones S."/>
            <person name="Gross S."/>
            <person name="Guigo R."/>
            <person name="Gustafson E.A."/>
            <person name="Haerty W."/>
            <person name="Hahn M.W."/>
            <person name="Halligan D.L."/>
            <person name="Halpern A.L."/>
            <person name="Halter G.M."/>
            <person name="Han M.V."/>
            <person name="Heger A."/>
            <person name="Hillier L."/>
            <person name="Hinrichs A.S."/>
            <person name="Holmes I."/>
            <person name="Hoskins R.A."/>
            <person name="Hubisz M.J."/>
            <person name="Hultmark D."/>
            <person name="Huntley M.A."/>
            <person name="Jaffe D.B."/>
            <person name="Jagadeeshan S."/>
            <person name="Jeck W.R."/>
            <person name="Johnson J."/>
            <person name="Jones C.D."/>
            <person name="Jordan W.C."/>
            <person name="Karpen G.H."/>
            <person name="Kataoka E."/>
            <person name="Keightley P.D."/>
            <person name="Kheradpour P."/>
            <person name="Kirkness E.F."/>
            <person name="Koerich L.B."/>
            <person name="Kristiansen K."/>
            <person name="Kudrna D."/>
            <person name="Kulathinal R.J."/>
            <person name="Kumar S."/>
            <person name="Kwok R."/>
            <person name="Lander E."/>
            <person name="Langley C.H."/>
            <person name="Lapoint R."/>
            <person name="Lazzaro B.P."/>
            <person name="Lee S.J."/>
            <person name="Levesque L."/>
            <person name="Li R."/>
            <person name="Lin C.F."/>
            <person name="Lin M.F."/>
            <person name="Lindblad-Toh K."/>
            <person name="Llopart A."/>
            <person name="Long M."/>
            <person name="Low L."/>
            <person name="Lozovsky E."/>
            <person name="Lu J."/>
            <person name="Luo M."/>
            <person name="Machado C.A."/>
            <person name="Makalowski W."/>
            <person name="Marzo M."/>
            <person name="Matsuda M."/>
            <person name="Matzkin L."/>
            <person name="McAllister B."/>
            <person name="McBride C.S."/>
            <person name="McKernan B."/>
            <person name="McKernan K."/>
            <person name="Mendez-Lago M."/>
            <person name="Minx P."/>
            <person name="Mollenhauer M.U."/>
            <person name="Montooth K."/>
            <person name="Mount S.M."/>
            <person name="Mu X."/>
            <person name="Myers E."/>
            <person name="Negre B."/>
            <person name="Newfeld S."/>
            <person name="Nielsen R."/>
            <person name="Noor M.A."/>
            <person name="O'Grady P."/>
            <person name="Pachter L."/>
            <person name="Papaceit M."/>
            <person name="Parisi M.J."/>
            <person name="Parisi M."/>
            <person name="Parts L."/>
            <person name="Pedersen J.S."/>
            <person name="Pesole G."/>
            <person name="Phillippy A.M."/>
            <person name="Ponting C.P."/>
            <person name="Pop M."/>
            <person name="Porcelli D."/>
            <person name="Powell J.R."/>
            <person name="Prohaska S."/>
            <person name="Pruitt K."/>
            <person name="Puig M."/>
            <person name="Quesneville H."/>
            <person name="Ram K.R."/>
            <person name="Rand D."/>
            <person name="Rasmussen M.D."/>
            <person name="Reed L.K."/>
            <person name="Reenan R."/>
            <person name="Reily A."/>
            <person name="Remington K.A."/>
            <person name="Rieger T.T."/>
            <person name="Ritchie M.G."/>
            <person name="Robin C."/>
            <person name="Rogers Y.H."/>
            <person name="Rohde C."/>
            <person name="Rozas J."/>
            <person name="Rubenfield M.J."/>
            <person name="Ruiz A."/>
            <person name="Russo S."/>
            <person name="Salzberg S.L."/>
            <person name="Sanchez-Gracia A."/>
            <person name="Saranga D.J."/>
            <person name="Sato H."/>
            <person name="Schaeffer S.W."/>
            <person name="Schatz M.C."/>
            <person name="Schlenke T."/>
            <person name="Schwartz R."/>
            <person name="Segarra C."/>
            <person name="Singh R.S."/>
            <person name="Sirot L."/>
            <person name="Sirota M."/>
            <person name="Sisneros N.B."/>
            <person name="Smith C.D."/>
            <person name="Smith T.F."/>
            <person name="Spieth J."/>
            <person name="Stage D.E."/>
            <person name="Stark A."/>
            <person name="Stephan W."/>
            <person name="Strausberg R.L."/>
            <person name="Strempel S."/>
            <person name="Sturgill D."/>
            <person name="Sutton G."/>
            <person name="Sutton G.G."/>
            <person name="Tao W."/>
            <person name="Teichmann S."/>
            <person name="Tobari Y.N."/>
            <person name="Tomimura Y."/>
            <person name="Tsolas J.M."/>
            <person name="Valente V.L."/>
            <person name="Venter E."/>
            <person name="Venter J.C."/>
            <person name="Vicario S."/>
            <person name="Vieira F.G."/>
            <person name="Vilella A.J."/>
            <person name="Villasante A."/>
            <person name="Walenz B."/>
            <person name="Wang J."/>
            <person name="Wasserman M."/>
            <person name="Watts T."/>
            <person name="Wilson D."/>
            <person name="Wilson R.K."/>
            <person name="Wing R.A."/>
            <person name="Wolfner M.F."/>
            <person name="Wong A."/>
            <person name="Wong G.K."/>
            <person name="Wu C.I."/>
            <person name="Wu G."/>
            <person name="Yamamoto D."/>
            <person name="Yang H.P."/>
            <person name="Yang S.P."/>
            <person name="Yorke J.A."/>
            <person name="Yoshida K."/>
            <person name="Zdobnov E."/>
            <person name="Zhang P."/>
            <person name="Zhang Y."/>
            <person name="Zimin A.V."/>
            <person name="Baldwin J."/>
            <person name="Abdouelleil A."/>
            <person name="Abdulkadir J."/>
            <person name="Abebe A."/>
            <person name="Abera B."/>
            <person name="Abreu J."/>
            <person name="Acer S.C."/>
            <person name="Aftuck L."/>
            <person name="Alexander A."/>
            <person name="An P."/>
            <person name="Anderson E."/>
            <person name="Anderson S."/>
            <person name="Arachi H."/>
            <person name="Azer M."/>
            <person name="Bachantsang P."/>
            <person name="Barry A."/>
            <person name="Bayul T."/>
            <person name="Berlin A."/>
            <person name="Bessette D."/>
            <person name="Bloom T."/>
            <person name="Blye J."/>
            <person name="Boguslavskiy L."/>
            <person name="Bonnet C."/>
            <person name="Boukhgalter B."/>
            <person name="Bourzgui I."/>
            <person name="Brown A."/>
            <person name="Cahill P."/>
            <person name="Channer S."/>
            <person name="Cheshatsang Y."/>
            <person name="Chuda L."/>
            <person name="Citroen M."/>
            <person name="Collymore A."/>
            <person name="Cooke P."/>
            <person name="Costello M."/>
            <person name="D'Aco K."/>
            <person name="Daza R."/>
            <person name="De Haan G."/>
            <person name="DeGray S."/>
            <person name="DeMaso C."/>
            <person name="Dhargay N."/>
            <person name="Dooley K."/>
            <person name="Dooley E."/>
            <person name="Doricent M."/>
            <person name="Dorje P."/>
            <person name="Dorjee K."/>
            <person name="Dupes A."/>
            <person name="Elong R."/>
            <person name="Falk J."/>
            <person name="Farina A."/>
            <person name="Faro S."/>
            <person name="Ferguson D."/>
            <person name="Fisher S."/>
            <person name="Foley C.D."/>
            <person name="Franke A."/>
            <person name="Friedrich D."/>
            <person name="Gadbois L."/>
            <person name="Gearin G."/>
            <person name="Gearin C.R."/>
            <person name="Giannoukos G."/>
            <person name="Goode T."/>
            <person name="Graham J."/>
            <person name="Grandbois E."/>
            <person name="Grewal S."/>
            <person name="Gyaltsen K."/>
            <person name="Hafez N."/>
            <person name="Hagos B."/>
            <person name="Hall J."/>
            <person name="Henson C."/>
            <person name="Hollinger A."/>
            <person name="Honan T."/>
            <person name="Huard M.D."/>
            <person name="Hughes L."/>
            <person name="Hurhula B."/>
            <person name="Husby M.E."/>
            <person name="Kamat A."/>
            <person name="Kanga B."/>
            <person name="Kashin S."/>
            <person name="Khazanovich D."/>
            <person name="Kisner P."/>
            <person name="Lance K."/>
            <person name="Lara M."/>
            <person name="Lee W."/>
            <person name="Lennon N."/>
            <person name="Letendre F."/>
            <person name="LeVine R."/>
            <person name="Lipovsky A."/>
            <person name="Liu X."/>
            <person name="Liu J."/>
            <person name="Liu S."/>
            <person name="Lokyitsang T."/>
            <person name="Lokyitsang Y."/>
            <person name="Lubonja R."/>
            <person name="Lui A."/>
            <person name="MacDonald P."/>
            <person name="Magnisalis V."/>
            <person name="Maru K."/>
            <person name="Matthews C."/>
            <person name="McCusker W."/>
            <person name="McDonough S."/>
            <person name="Mehta T."/>
            <person name="Meldrim J."/>
            <person name="Meneus L."/>
            <person name="Mihai O."/>
            <person name="Mihalev A."/>
            <person name="Mihova T."/>
            <person name="Mittelman R."/>
            <person name="Mlenga V."/>
            <person name="Montmayeur A."/>
            <person name="Mulrain L."/>
            <person name="Navidi A."/>
            <person name="Naylor J."/>
            <person name="Negash T."/>
            <person name="Nguyen T."/>
            <person name="Nguyen N."/>
            <person name="Nicol R."/>
            <person name="Norbu C."/>
            <person name="Norbu N."/>
            <person name="Novod N."/>
            <person name="O'Neill B."/>
            <person name="Osman S."/>
            <person name="Markiewicz E."/>
            <person name="Oyono O.L."/>
            <person name="Patti C."/>
            <person name="Phunkhang P."/>
            <person name="Pierre F."/>
            <person name="Priest M."/>
            <person name="Raghuraman S."/>
            <person name="Rege F."/>
            <person name="Reyes R."/>
            <person name="Rise C."/>
            <person name="Rogov P."/>
            <person name="Ross K."/>
            <person name="Ryan E."/>
            <person name="Settipalli S."/>
            <person name="Shea T."/>
            <person name="Sherpa N."/>
            <person name="Shi L."/>
            <person name="Shih D."/>
            <person name="Sparrow T."/>
            <person name="Spaulding J."/>
            <person name="Stalker J."/>
            <person name="Stange-Thomann N."/>
            <person name="Stavropoulos S."/>
            <person name="Stone C."/>
            <person name="Strader C."/>
            <person name="Tesfaye S."/>
            <person name="Thomson T."/>
            <person name="Thoulutsang Y."/>
            <person name="Thoulutsang D."/>
            <person name="Topham K."/>
            <person name="Topping I."/>
            <person name="Tsamla T."/>
            <person name="Vassiliev H."/>
            <person name="Vo A."/>
            <person name="Wangchuk T."/>
            <person name="Wangdi T."/>
            <person name="Weiand M."/>
            <person name="Wilkinson J."/>
            <person name="Wilson A."/>
            <person name="Yadav S."/>
            <person name="Young G."/>
            <person name="Yu Q."/>
            <person name="Zembek L."/>
            <person name="Zhong D."/>
            <person name="Zimmer A."/>
            <person name="Zwirko Z."/>
            <person name="Jaffe D.B."/>
            <person name="Alvarez P."/>
            <person name="Brockman W."/>
            <person name="Butler J."/>
            <person name="Chin C."/>
            <person name="Gnerre S."/>
            <person name="Grabherr M."/>
            <person name="Kleber M."/>
            <person name="Mauceli E."/>
            <person name="MacCallum I."/>
        </authorList>
    </citation>
    <scope>NUCLEOTIDE SEQUENCE [LARGE SCALE GENOMIC DNA]</scope>
    <source>
        <strain evidence="4">Tai18E2 / Tucson 14021-0261.01</strain>
    </source>
</reference>
<feature type="domain" description="Bardet-Biedl syndrome 1 N-terminal" evidence="1">
    <location>
        <begin position="53"/>
        <end position="305"/>
    </location>
</feature>
<dbReference type="InterPro" id="IPR032728">
    <property type="entry name" value="BBS1_N"/>
</dbReference>
<protein>
    <submittedName>
        <fullName evidence="3">Uncharacterized protein</fullName>
    </submittedName>
</protein>
<dbReference type="GO" id="GO:0005119">
    <property type="term" value="F:smoothened binding"/>
    <property type="evidence" value="ECO:0007669"/>
    <property type="project" value="TreeGrafter"/>
</dbReference>
<dbReference type="GO" id="GO:0005813">
    <property type="term" value="C:centrosome"/>
    <property type="evidence" value="ECO:0007669"/>
    <property type="project" value="TreeGrafter"/>
</dbReference>
<evidence type="ECO:0000313" key="4">
    <source>
        <dbReference type="Proteomes" id="UP000002282"/>
    </source>
</evidence>